<dbReference type="InterPro" id="IPR010795">
    <property type="entry name" value="Prenylcys_lyase"/>
</dbReference>
<keyword evidence="10" id="KW-0456">Lyase</keyword>
<dbReference type="Proteomes" id="UP000092666">
    <property type="component" value="Unassembled WGS sequence"/>
</dbReference>
<evidence type="ECO:0000256" key="5">
    <source>
        <dbReference type="ARBA" id="ARBA00022827"/>
    </source>
</evidence>
<name>A0A1B9GYI6_9TREE</name>
<keyword evidence="5" id="KW-0274">FAD</keyword>
<evidence type="ECO:0000256" key="6">
    <source>
        <dbReference type="ARBA" id="ARBA00023002"/>
    </source>
</evidence>
<keyword evidence="8" id="KW-0472">Membrane</keyword>
<dbReference type="InterPro" id="IPR017046">
    <property type="entry name" value="Prenylcysteine_Oxase1"/>
</dbReference>
<dbReference type="GO" id="GO:0030327">
    <property type="term" value="P:prenylated protein catabolic process"/>
    <property type="evidence" value="ECO:0007669"/>
    <property type="project" value="TreeGrafter"/>
</dbReference>
<evidence type="ECO:0000256" key="1">
    <source>
        <dbReference type="ARBA" id="ARBA00001974"/>
    </source>
</evidence>
<evidence type="ECO:0000256" key="7">
    <source>
        <dbReference type="ARBA" id="ARBA00023180"/>
    </source>
</evidence>
<keyword evidence="6" id="KW-0560">Oxidoreductase</keyword>
<evidence type="ECO:0000313" key="11">
    <source>
        <dbReference type="Proteomes" id="UP000092666"/>
    </source>
</evidence>
<dbReference type="Gene3D" id="3.50.50.60">
    <property type="entry name" value="FAD/NAD(P)-binding domain"/>
    <property type="match status" value="1"/>
</dbReference>
<organism evidence="10 11">
    <name type="scientific">Kwoniella heveanensis BCC8398</name>
    <dbReference type="NCBI Taxonomy" id="1296120"/>
    <lineage>
        <taxon>Eukaryota</taxon>
        <taxon>Fungi</taxon>
        <taxon>Dikarya</taxon>
        <taxon>Basidiomycota</taxon>
        <taxon>Agaricomycotina</taxon>
        <taxon>Tremellomycetes</taxon>
        <taxon>Tremellales</taxon>
        <taxon>Cryptococcaceae</taxon>
        <taxon>Kwoniella</taxon>
    </lineage>
</organism>
<dbReference type="AlphaFoldDB" id="A0A1B9GYI6"/>
<dbReference type="Pfam" id="PF13450">
    <property type="entry name" value="NAD_binding_8"/>
    <property type="match status" value="1"/>
</dbReference>
<evidence type="ECO:0000256" key="4">
    <source>
        <dbReference type="ARBA" id="ARBA00022729"/>
    </source>
</evidence>
<reference evidence="10 11" key="1">
    <citation type="submission" date="2013-07" db="EMBL/GenBank/DDBJ databases">
        <title>The Genome Sequence of Cryptococcus heveanensis BCC8398.</title>
        <authorList>
            <consortium name="The Broad Institute Genome Sequencing Platform"/>
            <person name="Cuomo C."/>
            <person name="Litvintseva A."/>
            <person name="Chen Y."/>
            <person name="Heitman J."/>
            <person name="Sun S."/>
            <person name="Springer D."/>
            <person name="Dromer F."/>
            <person name="Young S.K."/>
            <person name="Zeng Q."/>
            <person name="Gargeya S."/>
            <person name="Fitzgerald M."/>
            <person name="Abouelleil A."/>
            <person name="Alvarado L."/>
            <person name="Berlin A.M."/>
            <person name="Chapman S.B."/>
            <person name="Dewar J."/>
            <person name="Goldberg J."/>
            <person name="Griggs A."/>
            <person name="Gujja S."/>
            <person name="Hansen M."/>
            <person name="Howarth C."/>
            <person name="Imamovic A."/>
            <person name="Larimer J."/>
            <person name="McCowan C."/>
            <person name="Murphy C."/>
            <person name="Pearson M."/>
            <person name="Priest M."/>
            <person name="Roberts A."/>
            <person name="Saif S."/>
            <person name="Shea T."/>
            <person name="Sykes S."/>
            <person name="Wortman J."/>
            <person name="Nusbaum C."/>
            <person name="Birren B."/>
        </authorList>
    </citation>
    <scope>NUCLEOTIDE SEQUENCE [LARGE SCALE GENOMIC DNA]</scope>
    <source>
        <strain evidence="10 11">BCC8398</strain>
    </source>
</reference>
<sequence>MPFWIRSTRDLSTRTRIIFVSVLVLITILLLQPYHHILPSTPFSSISSTSGNDLKIEVDSASRPPSSAVEAEGWKGYYPMEDVSTIHEGAINQERPKRVAIVGAGASGTSAAFFLRRAARVVERRLGLNEGNLLGEIVVFEKEGYVGGRSTVVYPHGDERLRWQELGGSIFVDANKNMMRAAKHFNLTLIDPSYGQAGLGVWDGTQFLFTTSGSDSTTSNWLDSAKALWRYGPLSPMRTKSAVKSLVDRFLRLYDPVYMRQRGAVSSVEDFAENLELGNEYTTRTGEDWAHTVVKVGDKWLREIMGGSTRVNYATDIHQIHALGAGVSMATSGASQIEGGNYQVFRNMLDASGATVHLGTEITDIIPLNKADEPPLFHVQSNKTEINDEEPFDAVFFAAPWGSSRISKKIAREFDRPIPSQPYVHLHVTYLTTSQPHPQPSFFGLPEGSFIPNMIITASSPKGSAIPPARFQSISWHGETYPGSKEYAVKIFSLTRLNERFLLELLGEEPSWLLRKEWDSYPKLRPINAYAPVQPMNGFHYLAAQEAWVSTMETQTISGREAVARTVREWWGLGLGECEDGESWEWTCS</sequence>
<dbReference type="PANTHER" id="PTHR15944">
    <property type="entry name" value="FARNESYLCYSTEINE LYASE"/>
    <property type="match status" value="1"/>
</dbReference>
<dbReference type="STRING" id="1296120.A0A1B9GYI6"/>
<evidence type="ECO:0000313" key="10">
    <source>
        <dbReference type="EMBL" id="OCF36073.1"/>
    </source>
</evidence>
<keyword evidence="8" id="KW-1133">Transmembrane helix</keyword>
<dbReference type="SUPFAM" id="SSF51905">
    <property type="entry name" value="FAD/NAD(P)-binding domain"/>
    <property type="match status" value="1"/>
</dbReference>
<keyword evidence="8" id="KW-0812">Transmembrane</keyword>
<dbReference type="EMBL" id="KI669496">
    <property type="protein sequence ID" value="OCF36073.1"/>
    <property type="molecule type" value="Genomic_DNA"/>
</dbReference>
<comment type="cofactor">
    <cofactor evidence="1">
        <name>FAD</name>
        <dbReference type="ChEBI" id="CHEBI:57692"/>
    </cofactor>
</comment>
<evidence type="ECO:0000256" key="8">
    <source>
        <dbReference type="SAM" id="Phobius"/>
    </source>
</evidence>
<evidence type="ECO:0000256" key="2">
    <source>
        <dbReference type="ARBA" id="ARBA00009967"/>
    </source>
</evidence>
<dbReference type="PIRSF" id="PIRSF036292">
    <property type="entry name" value="Prenylcysteine_oxidase"/>
    <property type="match status" value="1"/>
</dbReference>
<accession>A0A1B9GYI6</accession>
<keyword evidence="4" id="KW-0732">Signal</keyword>
<gene>
    <name evidence="10" type="ORF">I316_01945</name>
</gene>
<dbReference type="GO" id="GO:0001735">
    <property type="term" value="F:prenylcysteine oxidase activity"/>
    <property type="evidence" value="ECO:0007669"/>
    <property type="project" value="InterPro"/>
</dbReference>
<evidence type="ECO:0000259" key="9">
    <source>
        <dbReference type="Pfam" id="PF07156"/>
    </source>
</evidence>
<keyword evidence="7" id="KW-0325">Glycoprotein</keyword>
<proteinExistence type="inferred from homology"/>
<feature type="transmembrane region" description="Helical" evidence="8">
    <location>
        <begin position="16"/>
        <end position="34"/>
    </location>
</feature>
<evidence type="ECO:0000256" key="3">
    <source>
        <dbReference type="ARBA" id="ARBA00022630"/>
    </source>
</evidence>
<keyword evidence="11" id="KW-1185">Reference proteome</keyword>
<feature type="domain" description="Prenylcysteine lyase" evidence="9">
    <location>
        <begin position="217"/>
        <end position="566"/>
    </location>
</feature>
<dbReference type="Pfam" id="PF07156">
    <property type="entry name" value="Prenylcys_lyase"/>
    <property type="match status" value="1"/>
</dbReference>
<dbReference type="InterPro" id="IPR036188">
    <property type="entry name" value="FAD/NAD-bd_sf"/>
</dbReference>
<dbReference type="GO" id="GO:0030328">
    <property type="term" value="P:prenylcysteine catabolic process"/>
    <property type="evidence" value="ECO:0007669"/>
    <property type="project" value="InterPro"/>
</dbReference>
<reference evidence="11" key="2">
    <citation type="submission" date="2013-12" db="EMBL/GenBank/DDBJ databases">
        <title>Evolution of pathogenesis and genome organization in the Tremellales.</title>
        <authorList>
            <person name="Cuomo C."/>
            <person name="Litvintseva A."/>
            <person name="Heitman J."/>
            <person name="Chen Y."/>
            <person name="Sun S."/>
            <person name="Springer D."/>
            <person name="Dromer F."/>
            <person name="Young S."/>
            <person name="Zeng Q."/>
            <person name="Chapman S."/>
            <person name="Gujja S."/>
            <person name="Saif S."/>
            <person name="Birren B."/>
        </authorList>
    </citation>
    <scope>NUCLEOTIDE SEQUENCE [LARGE SCALE GENOMIC DNA]</scope>
    <source>
        <strain evidence="11">BCC8398</strain>
    </source>
</reference>
<keyword evidence="3" id="KW-0285">Flavoprotein</keyword>
<dbReference type="GO" id="GO:0016829">
    <property type="term" value="F:lyase activity"/>
    <property type="evidence" value="ECO:0007669"/>
    <property type="project" value="UniProtKB-KW"/>
</dbReference>
<protein>
    <submittedName>
        <fullName evidence="10">Prenylcysteine oxidase/farnesylcysteine lyase</fullName>
    </submittedName>
</protein>
<dbReference type="OrthoDB" id="437369at2759"/>
<comment type="similarity">
    <text evidence="2">Belongs to the prenylcysteine oxidase family.</text>
</comment>
<dbReference type="PANTHER" id="PTHR15944:SF0">
    <property type="entry name" value="PRENYLCYSTEINE LYASE DOMAIN-CONTAINING PROTEIN"/>
    <property type="match status" value="1"/>
</dbReference>